<dbReference type="Proteomes" id="UP000799428">
    <property type="component" value="Unassembled WGS sequence"/>
</dbReference>
<organism evidence="1 2">
    <name type="scientific">Pleomassaria siparia CBS 279.74</name>
    <dbReference type="NCBI Taxonomy" id="1314801"/>
    <lineage>
        <taxon>Eukaryota</taxon>
        <taxon>Fungi</taxon>
        <taxon>Dikarya</taxon>
        <taxon>Ascomycota</taxon>
        <taxon>Pezizomycotina</taxon>
        <taxon>Dothideomycetes</taxon>
        <taxon>Pleosporomycetidae</taxon>
        <taxon>Pleosporales</taxon>
        <taxon>Pleomassariaceae</taxon>
        <taxon>Pleomassaria</taxon>
    </lineage>
</organism>
<sequence length="149" mass="16591">MSCCSPPCEAKCHRPRCYIRWRAEISQSTSQRLTLSYTPRSPTIESSQAIDAQATDQENSSEVGLLLRNLRGRTGDTLASISHDEITPLVVPENSLEPRTLDPEVGLRDYLTMVVPMKTSRGVAALLPSLLEYLPRATFTTLYFGDFGR</sequence>
<protein>
    <submittedName>
        <fullName evidence="1">Uncharacterized protein</fullName>
    </submittedName>
</protein>
<evidence type="ECO:0000313" key="1">
    <source>
        <dbReference type="EMBL" id="KAF2709922.1"/>
    </source>
</evidence>
<dbReference type="EMBL" id="MU005769">
    <property type="protein sequence ID" value="KAF2709922.1"/>
    <property type="molecule type" value="Genomic_DNA"/>
</dbReference>
<dbReference type="AlphaFoldDB" id="A0A6G1KBT3"/>
<evidence type="ECO:0000313" key="2">
    <source>
        <dbReference type="Proteomes" id="UP000799428"/>
    </source>
</evidence>
<gene>
    <name evidence="1" type="ORF">K504DRAFT_466378</name>
</gene>
<proteinExistence type="predicted"/>
<reference evidence="1" key="1">
    <citation type="journal article" date="2020" name="Stud. Mycol.">
        <title>101 Dothideomycetes genomes: a test case for predicting lifestyles and emergence of pathogens.</title>
        <authorList>
            <person name="Haridas S."/>
            <person name="Albert R."/>
            <person name="Binder M."/>
            <person name="Bloem J."/>
            <person name="Labutti K."/>
            <person name="Salamov A."/>
            <person name="Andreopoulos B."/>
            <person name="Baker S."/>
            <person name="Barry K."/>
            <person name="Bills G."/>
            <person name="Bluhm B."/>
            <person name="Cannon C."/>
            <person name="Castanera R."/>
            <person name="Culley D."/>
            <person name="Daum C."/>
            <person name="Ezra D."/>
            <person name="Gonzalez J."/>
            <person name="Henrissat B."/>
            <person name="Kuo A."/>
            <person name="Liang C."/>
            <person name="Lipzen A."/>
            <person name="Lutzoni F."/>
            <person name="Magnuson J."/>
            <person name="Mondo S."/>
            <person name="Nolan M."/>
            <person name="Ohm R."/>
            <person name="Pangilinan J."/>
            <person name="Park H.-J."/>
            <person name="Ramirez L."/>
            <person name="Alfaro M."/>
            <person name="Sun H."/>
            <person name="Tritt A."/>
            <person name="Yoshinaga Y."/>
            <person name="Zwiers L.-H."/>
            <person name="Turgeon B."/>
            <person name="Goodwin S."/>
            <person name="Spatafora J."/>
            <person name="Crous P."/>
            <person name="Grigoriev I."/>
        </authorList>
    </citation>
    <scope>NUCLEOTIDE SEQUENCE</scope>
    <source>
        <strain evidence="1">CBS 279.74</strain>
    </source>
</reference>
<name>A0A6G1KBT3_9PLEO</name>
<keyword evidence="2" id="KW-1185">Reference proteome</keyword>
<accession>A0A6G1KBT3</accession>